<protein>
    <submittedName>
        <fullName evidence="1">Uncharacterized protein</fullName>
    </submittedName>
</protein>
<sequence length="133" mass="15049">MGEKMTLEAVRDWHRKKAREMDVCGELMFPGPNESPFYRYPSEASKEHDRIADALDAHLTQPAQCPYIASNDEGTHYCRLAESAQPAQAVDVGAINAVIRELRKWPKEETFYDHRATRLACADKLADAIGEEK</sequence>
<dbReference type="STRING" id="529704.SAMN02927913_2226"/>
<dbReference type="RefSeq" id="WP_091336891.1">
    <property type="nucleotide sequence ID" value="NZ_FNYC01000012.1"/>
</dbReference>
<evidence type="ECO:0000313" key="1">
    <source>
        <dbReference type="EMBL" id="SEJ54633.1"/>
    </source>
</evidence>
<organism evidence="1 2">
    <name type="scientific">Frateuria terrea</name>
    <dbReference type="NCBI Taxonomy" id="529704"/>
    <lineage>
        <taxon>Bacteria</taxon>
        <taxon>Pseudomonadati</taxon>
        <taxon>Pseudomonadota</taxon>
        <taxon>Gammaproteobacteria</taxon>
        <taxon>Lysobacterales</taxon>
        <taxon>Rhodanobacteraceae</taxon>
        <taxon>Frateuria</taxon>
    </lineage>
</organism>
<evidence type="ECO:0000313" key="2">
    <source>
        <dbReference type="Proteomes" id="UP000199420"/>
    </source>
</evidence>
<dbReference type="Proteomes" id="UP000199420">
    <property type="component" value="Unassembled WGS sequence"/>
</dbReference>
<dbReference type="AlphaFoldDB" id="A0A1H6ZM97"/>
<accession>A0A1H6ZM97</accession>
<dbReference type="OrthoDB" id="10013123at2"/>
<name>A0A1H6ZM97_9GAMM</name>
<gene>
    <name evidence="1" type="ORF">SAMN04487997_0164</name>
</gene>
<dbReference type="EMBL" id="FNYC01000012">
    <property type="protein sequence ID" value="SEJ54633.1"/>
    <property type="molecule type" value="Genomic_DNA"/>
</dbReference>
<proteinExistence type="predicted"/>
<reference evidence="1 2" key="1">
    <citation type="submission" date="2016-10" db="EMBL/GenBank/DDBJ databases">
        <authorList>
            <person name="de Groot N.N."/>
        </authorList>
    </citation>
    <scope>NUCLEOTIDE SEQUENCE [LARGE SCALE GENOMIC DNA]</scope>
    <source>
        <strain evidence="1 2">DSM 26515</strain>
    </source>
</reference>
<keyword evidence="2" id="KW-1185">Reference proteome</keyword>